<evidence type="ECO:0000313" key="4">
    <source>
        <dbReference type="Proteomes" id="UP000028712"/>
    </source>
</evidence>
<evidence type="ECO:0000313" key="2">
    <source>
        <dbReference type="EMBL" id="KFF09846.1"/>
    </source>
</evidence>
<feature type="transmembrane region" description="Helical" evidence="1">
    <location>
        <begin position="57"/>
        <end position="79"/>
    </location>
</feature>
<evidence type="ECO:0000256" key="1">
    <source>
        <dbReference type="SAM" id="Phobius"/>
    </source>
</evidence>
<evidence type="ECO:0000313" key="5">
    <source>
        <dbReference type="Proteomes" id="UP000198424"/>
    </source>
</evidence>
<gene>
    <name evidence="3" type="ORF">B0A62_22825</name>
    <name evidence="2" type="ORF">IW20_22310</name>
</gene>
<proteinExistence type="predicted"/>
<dbReference type="STRING" id="991.IW20_22310"/>
<dbReference type="OrthoDB" id="1524969at2"/>
<name>A0A085ZZI2_FLAHY</name>
<dbReference type="AlphaFoldDB" id="A0A085ZZI2"/>
<feature type="transmembrane region" description="Helical" evidence="1">
    <location>
        <begin position="85"/>
        <end position="105"/>
    </location>
</feature>
<keyword evidence="5" id="KW-1185">Reference proteome</keyword>
<dbReference type="RefSeq" id="WP_035627474.1">
    <property type="nucleotide sequence ID" value="NZ_JBEWQG010000050.1"/>
</dbReference>
<comment type="caution">
    <text evidence="2">The sequence shown here is derived from an EMBL/GenBank/DDBJ whole genome shotgun (WGS) entry which is preliminary data.</text>
</comment>
<keyword evidence="1" id="KW-0812">Transmembrane</keyword>
<keyword evidence="1" id="KW-0472">Membrane</keyword>
<evidence type="ECO:0000313" key="3">
    <source>
        <dbReference type="EMBL" id="OXA87319.1"/>
    </source>
</evidence>
<reference evidence="2 4" key="1">
    <citation type="submission" date="2014-07" db="EMBL/GenBank/DDBJ databases">
        <title>Genome of Flavobacterium hydatis DSM 2063.</title>
        <authorList>
            <person name="Pipes S.E."/>
            <person name="Stropko S.J."/>
            <person name="Newman J.D."/>
        </authorList>
    </citation>
    <scope>NUCLEOTIDE SEQUENCE [LARGE SCALE GENOMIC DNA]</scope>
    <source>
        <strain evidence="2 4">DSM 2063</strain>
    </source>
</reference>
<dbReference type="Proteomes" id="UP000028712">
    <property type="component" value="Unassembled WGS sequence"/>
</dbReference>
<sequence>MNKEFHEKDIEIRKELEELIENGKKNISEIEKIIENNDFRINDLNDPNSKSAVNLRIVRNFVIGTILFLPITYILLTYVKGFNEVLFYFLLIFYSLLIGLIFWFIRKKYRLLYGLIELSVGVTAIFIVLQSVNNSLDIFYWKIEKLMSFVGGVYILVRGIDNISVTNFGKKVDDFLNFK</sequence>
<feature type="transmembrane region" description="Helical" evidence="1">
    <location>
        <begin position="138"/>
        <end position="157"/>
    </location>
</feature>
<feature type="transmembrane region" description="Helical" evidence="1">
    <location>
        <begin position="112"/>
        <end position="132"/>
    </location>
</feature>
<dbReference type="Proteomes" id="UP000198424">
    <property type="component" value="Unassembled WGS sequence"/>
</dbReference>
<dbReference type="EMBL" id="JPRM01000045">
    <property type="protein sequence ID" value="KFF09846.1"/>
    <property type="molecule type" value="Genomic_DNA"/>
</dbReference>
<protein>
    <submittedName>
        <fullName evidence="2">Uncharacterized protein</fullName>
    </submittedName>
</protein>
<dbReference type="EMBL" id="MUGY01000040">
    <property type="protein sequence ID" value="OXA87319.1"/>
    <property type="molecule type" value="Genomic_DNA"/>
</dbReference>
<accession>A0A085ZZI2</accession>
<keyword evidence="1" id="KW-1133">Transmembrane helix</keyword>
<organism evidence="2 4">
    <name type="scientific">Flavobacterium hydatis</name>
    <name type="common">Cytophaga aquatilis</name>
    <dbReference type="NCBI Taxonomy" id="991"/>
    <lineage>
        <taxon>Bacteria</taxon>
        <taxon>Pseudomonadati</taxon>
        <taxon>Bacteroidota</taxon>
        <taxon>Flavobacteriia</taxon>
        <taxon>Flavobacteriales</taxon>
        <taxon>Flavobacteriaceae</taxon>
        <taxon>Flavobacterium</taxon>
    </lineage>
</organism>
<reference evidence="3 5" key="2">
    <citation type="submission" date="2016-11" db="EMBL/GenBank/DDBJ databases">
        <title>Whole genomes of Flavobacteriaceae.</title>
        <authorList>
            <person name="Stine C."/>
            <person name="Li C."/>
            <person name="Tadesse D."/>
        </authorList>
    </citation>
    <scope>NUCLEOTIDE SEQUENCE [LARGE SCALE GENOMIC DNA]</scope>
    <source>
        <strain evidence="3 5">ATCC 29551</strain>
    </source>
</reference>